<evidence type="ECO:0000256" key="3">
    <source>
        <dbReference type="HAMAP-Rule" id="MF_01440"/>
    </source>
</evidence>
<comment type="similarity">
    <text evidence="3">Belongs to the CheD family.</text>
</comment>
<protein>
    <recommendedName>
        <fullName evidence="3">Probable chemoreceptor glutamine deamidase CheD</fullName>
        <ecNumber evidence="3">3.5.1.44</ecNumber>
    </recommendedName>
</protein>
<dbReference type="InterPro" id="IPR038592">
    <property type="entry name" value="CheD-like_sf"/>
</dbReference>
<evidence type="ECO:0000256" key="1">
    <source>
        <dbReference type="ARBA" id="ARBA00022500"/>
    </source>
</evidence>
<name>A0A8J6TF06_9BACT</name>
<evidence type="ECO:0000313" key="5">
    <source>
        <dbReference type="Proteomes" id="UP000614424"/>
    </source>
</evidence>
<keyword evidence="1 3" id="KW-0145">Chemotaxis</keyword>
<comment type="function">
    <text evidence="3">Probably deamidates glutamine residues to glutamate on methyl-accepting chemotaxis receptors (MCPs), playing an important role in chemotaxis.</text>
</comment>
<dbReference type="EC" id="3.5.1.44" evidence="3"/>
<comment type="caution">
    <text evidence="4">The sequence shown here is derived from an EMBL/GenBank/DDBJ whole genome shotgun (WGS) entry which is preliminary data.</text>
</comment>
<dbReference type="InterPro" id="IPR005659">
    <property type="entry name" value="Chemorcpt_Glu_NH3ase_CheD"/>
</dbReference>
<proteinExistence type="inferred from homology"/>
<organism evidence="4 5">
    <name type="scientific">Candidatus Desulfobia pelagia</name>
    <dbReference type="NCBI Taxonomy" id="2841692"/>
    <lineage>
        <taxon>Bacteria</taxon>
        <taxon>Pseudomonadati</taxon>
        <taxon>Thermodesulfobacteriota</taxon>
        <taxon>Desulfobulbia</taxon>
        <taxon>Desulfobulbales</taxon>
        <taxon>Desulfobulbaceae</taxon>
        <taxon>Candidatus Desulfobia</taxon>
    </lineage>
</organism>
<dbReference type="PANTHER" id="PTHR35147">
    <property type="entry name" value="CHEMORECEPTOR GLUTAMINE DEAMIDASE CHED-RELATED"/>
    <property type="match status" value="1"/>
</dbReference>
<sequence length="182" mass="19136">MYEVIIEINFCILLQTGDPIKIIGIGDFGASNSTGDTLKTFALGSCVAVIISHKSTGTIGMVHVALPDSSISRTGKAKTKPGYFADTGIPTLLKHMRSMGCVGPVSKSQFSVKIAGGASVLSCSDIFQIGRKNVYAIKNILDSYGLNPIAADIGGNISRTVSIVIGSEKISVTSPAREEWKL</sequence>
<dbReference type="HAMAP" id="MF_01440">
    <property type="entry name" value="CheD"/>
    <property type="match status" value="1"/>
</dbReference>
<dbReference type="EMBL" id="JACNJZ010000050">
    <property type="protein sequence ID" value="MBC8316717.1"/>
    <property type="molecule type" value="Genomic_DNA"/>
</dbReference>
<dbReference type="Proteomes" id="UP000614424">
    <property type="component" value="Unassembled WGS sequence"/>
</dbReference>
<accession>A0A8J6TF06</accession>
<dbReference type="CDD" id="cd16352">
    <property type="entry name" value="CheD"/>
    <property type="match status" value="1"/>
</dbReference>
<reference evidence="4 5" key="1">
    <citation type="submission" date="2020-08" db="EMBL/GenBank/DDBJ databases">
        <title>Bridging the membrane lipid divide: bacteria of the FCB group superphylum have the potential to synthesize archaeal ether lipids.</title>
        <authorList>
            <person name="Villanueva L."/>
            <person name="Von Meijenfeldt F.A.B."/>
            <person name="Westbye A.B."/>
            <person name="Yadav S."/>
            <person name="Hopmans E.C."/>
            <person name="Dutilh B.E."/>
            <person name="Sinninghe Damste J.S."/>
        </authorList>
    </citation>
    <scope>NUCLEOTIDE SEQUENCE [LARGE SCALE GENOMIC DNA]</scope>
    <source>
        <strain evidence="4">NIOZ-UU47</strain>
    </source>
</reference>
<dbReference type="Pfam" id="PF03975">
    <property type="entry name" value="CheD"/>
    <property type="match status" value="1"/>
</dbReference>
<keyword evidence="2 3" id="KW-0378">Hydrolase</keyword>
<dbReference type="Gene3D" id="3.30.1330.200">
    <property type="match status" value="1"/>
</dbReference>
<dbReference type="GO" id="GO:0050568">
    <property type="term" value="F:protein-glutamine glutaminase activity"/>
    <property type="evidence" value="ECO:0007669"/>
    <property type="project" value="UniProtKB-UniRule"/>
</dbReference>
<dbReference type="InterPro" id="IPR011324">
    <property type="entry name" value="Cytotoxic_necrot_fac-like_cat"/>
</dbReference>
<evidence type="ECO:0000313" key="4">
    <source>
        <dbReference type="EMBL" id="MBC8316717.1"/>
    </source>
</evidence>
<dbReference type="GO" id="GO:0006935">
    <property type="term" value="P:chemotaxis"/>
    <property type="evidence" value="ECO:0007669"/>
    <property type="project" value="UniProtKB-UniRule"/>
</dbReference>
<comment type="catalytic activity">
    <reaction evidence="3">
        <text>L-glutaminyl-[protein] + H2O = L-glutamyl-[protein] + NH4(+)</text>
        <dbReference type="Rhea" id="RHEA:16441"/>
        <dbReference type="Rhea" id="RHEA-COMP:10207"/>
        <dbReference type="Rhea" id="RHEA-COMP:10208"/>
        <dbReference type="ChEBI" id="CHEBI:15377"/>
        <dbReference type="ChEBI" id="CHEBI:28938"/>
        <dbReference type="ChEBI" id="CHEBI:29973"/>
        <dbReference type="ChEBI" id="CHEBI:30011"/>
        <dbReference type="EC" id="3.5.1.44"/>
    </reaction>
</comment>
<gene>
    <name evidence="3" type="primary">cheD</name>
    <name evidence="4" type="ORF">H8E41_02355</name>
</gene>
<dbReference type="SUPFAM" id="SSF64438">
    <property type="entry name" value="CNF1/YfiH-like putative cysteine hydrolases"/>
    <property type="match status" value="1"/>
</dbReference>
<dbReference type="PANTHER" id="PTHR35147:SF1">
    <property type="entry name" value="CHEMORECEPTOR GLUTAMINE DEAMIDASE CHED-RELATED"/>
    <property type="match status" value="1"/>
</dbReference>
<dbReference type="AlphaFoldDB" id="A0A8J6TF06"/>
<evidence type="ECO:0000256" key="2">
    <source>
        <dbReference type="ARBA" id="ARBA00022801"/>
    </source>
</evidence>